<keyword evidence="9 10" id="KW-0998">Cell outer membrane</keyword>
<keyword evidence="5" id="KW-0732">Signal</keyword>
<reference evidence="14 15" key="1">
    <citation type="submission" date="2018-03" db="EMBL/GenBank/DDBJ databases">
        <title>Rhodobacter veldkampii.</title>
        <authorList>
            <person name="Meyer T.E."/>
            <person name="Miller S."/>
            <person name="Lodha T."/>
            <person name="Gandham S."/>
            <person name="Chintalapati S."/>
            <person name="Chintalapati V.R."/>
        </authorList>
    </citation>
    <scope>NUCLEOTIDE SEQUENCE [LARGE SCALE GENOMIC DNA]</scope>
    <source>
        <strain evidence="14 15">DSM 11550</strain>
    </source>
</reference>
<evidence type="ECO:0000256" key="2">
    <source>
        <dbReference type="ARBA" id="ARBA00022448"/>
    </source>
</evidence>
<dbReference type="Gene3D" id="2.40.170.20">
    <property type="entry name" value="TonB-dependent receptor, beta-barrel domain"/>
    <property type="match status" value="1"/>
</dbReference>
<feature type="domain" description="TonB-dependent receptor plug" evidence="13">
    <location>
        <begin position="3"/>
        <end position="28"/>
    </location>
</feature>
<keyword evidence="7 10" id="KW-0472">Membrane</keyword>
<dbReference type="PANTHER" id="PTHR30069:SF29">
    <property type="entry name" value="HEMOGLOBIN AND HEMOGLOBIN-HAPTOGLOBIN-BINDING PROTEIN 1-RELATED"/>
    <property type="match status" value="1"/>
</dbReference>
<evidence type="ECO:0000256" key="5">
    <source>
        <dbReference type="ARBA" id="ARBA00022729"/>
    </source>
</evidence>
<dbReference type="Gene3D" id="2.170.130.10">
    <property type="entry name" value="TonB-dependent receptor, plug domain"/>
    <property type="match status" value="1"/>
</dbReference>
<comment type="similarity">
    <text evidence="10 11">Belongs to the TonB-dependent receptor family.</text>
</comment>
<keyword evidence="2 10" id="KW-0813">Transport</keyword>
<keyword evidence="3 10" id="KW-1134">Transmembrane beta strand</keyword>
<dbReference type="EMBL" id="PZKF01000037">
    <property type="protein sequence ID" value="PTE16254.1"/>
    <property type="molecule type" value="Genomic_DNA"/>
</dbReference>
<dbReference type="GO" id="GO:0044718">
    <property type="term" value="P:siderophore transmembrane transport"/>
    <property type="evidence" value="ECO:0007669"/>
    <property type="project" value="TreeGrafter"/>
</dbReference>
<keyword evidence="8 14" id="KW-0675">Receptor</keyword>
<proteinExistence type="inferred from homology"/>
<dbReference type="InterPro" id="IPR039426">
    <property type="entry name" value="TonB-dep_rcpt-like"/>
</dbReference>
<dbReference type="Pfam" id="PF00593">
    <property type="entry name" value="TonB_dep_Rec_b-barrel"/>
    <property type="match status" value="1"/>
</dbReference>
<keyword evidence="6 11" id="KW-0798">TonB box</keyword>
<evidence type="ECO:0000256" key="11">
    <source>
        <dbReference type="RuleBase" id="RU003357"/>
    </source>
</evidence>
<dbReference type="Pfam" id="PF07715">
    <property type="entry name" value="Plug"/>
    <property type="match status" value="1"/>
</dbReference>
<evidence type="ECO:0000259" key="12">
    <source>
        <dbReference type="Pfam" id="PF00593"/>
    </source>
</evidence>
<keyword evidence="15" id="KW-1185">Reference proteome</keyword>
<evidence type="ECO:0000256" key="4">
    <source>
        <dbReference type="ARBA" id="ARBA00022692"/>
    </source>
</evidence>
<sequence length="495" mass="53481">MTTGDISRIEVLKGSQSALYGSHAVGGVINITTKRASAIGTEQQAAVEYGSYATKTGSYSWATKSDRAELAFTLSHMSTEGFSAKDENDGNFEADGFRANRLSFFGQYELDTGALIGLNGFIEDSRGHFDDFAGDTPASAGNDFTDRRNIGLRAFTQFSTGAVDHKLDLTHFRSNRVSTSDTSWPAGATYFNGTRDKLAYQGATDLGAQARLVFGADTEREKVKGGGAAWMTGAFAELGWAPSDRIDVTATVRQDHHSRFGDFTSGRLAAVYRAREDLLFRAALGNGFRAPSLYELYGPYGDPSLQPEESLSAEIGVEKRWGDLATLRATAFYLEAEDLIFYLEAEDLIGFNGTSTICGQPFGCYAQVPGQSRRSGLELEGTYTLSDRVELGAAYTYTDSSTSVGWAGVARHDVTLFATAALTDALSGTVSVQNVADRPDGLADYTLANATLSYDFGTGHEAYLRVENLFDEEYQTVKGYGTSDRALYVGLRASF</sequence>
<evidence type="ECO:0000256" key="7">
    <source>
        <dbReference type="ARBA" id="ARBA00023136"/>
    </source>
</evidence>
<evidence type="ECO:0000313" key="15">
    <source>
        <dbReference type="Proteomes" id="UP000241899"/>
    </source>
</evidence>
<dbReference type="GO" id="GO:0009279">
    <property type="term" value="C:cell outer membrane"/>
    <property type="evidence" value="ECO:0007669"/>
    <property type="project" value="UniProtKB-SubCell"/>
</dbReference>
<comment type="subcellular location">
    <subcellularLocation>
        <location evidence="1 10">Cell outer membrane</location>
        <topology evidence="1 10">Multi-pass membrane protein</topology>
    </subcellularLocation>
</comment>
<dbReference type="Proteomes" id="UP000241899">
    <property type="component" value="Unassembled WGS sequence"/>
</dbReference>
<comment type="caution">
    <text evidence="14">The sequence shown here is derived from an EMBL/GenBank/DDBJ whole genome shotgun (WGS) entry which is preliminary data.</text>
</comment>
<protein>
    <submittedName>
        <fullName evidence="14">TonB-dependent receptor</fullName>
    </submittedName>
</protein>
<dbReference type="SUPFAM" id="SSF56935">
    <property type="entry name" value="Porins"/>
    <property type="match status" value="1"/>
</dbReference>
<accession>A0A2T4JEB1</accession>
<organism evidence="14 15">
    <name type="scientific">Phaeovulum veldkampii DSM 11550</name>
    <dbReference type="NCBI Taxonomy" id="1185920"/>
    <lineage>
        <taxon>Bacteria</taxon>
        <taxon>Pseudomonadati</taxon>
        <taxon>Pseudomonadota</taxon>
        <taxon>Alphaproteobacteria</taxon>
        <taxon>Rhodobacterales</taxon>
        <taxon>Paracoccaceae</taxon>
        <taxon>Phaeovulum</taxon>
    </lineage>
</organism>
<dbReference type="PANTHER" id="PTHR30069">
    <property type="entry name" value="TONB-DEPENDENT OUTER MEMBRANE RECEPTOR"/>
    <property type="match status" value="1"/>
</dbReference>
<dbReference type="PROSITE" id="PS52016">
    <property type="entry name" value="TONB_DEPENDENT_REC_3"/>
    <property type="match status" value="1"/>
</dbReference>
<evidence type="ECO:0000259" key="13">
    <source>
        <dbReference type="Pfam" id="PF07715"/>
    </source>
</evidence>
<evidence type="ECO:0000313" key="14">
    <source>
        <dbReference type="EMBL" id="PTE16254.1"/>
    </source>
</evidence>
<dbReference type="GO" id="GO:0015344">
    <property type="term" value="F:siderophore uptake transmembrane transporter activity"/>
    <property type="evidence" value="ECO:0007669"/>
    <property type="project" value="TreeGrafter"/>
</dbReference>
<evidence type="ECO:0000256" key="3">
    <source>
        <dbReference type="ARBA" id="ARBA00022452"/>
    </source>
</evidence>
<dbReference type="InterPro" id="IPR036942">
    <property type="entry name" value="Beta-barrel_TonB_sf"/>
</dbReference>
<evidence type="ECO:0000256" key="1">
    <source>
        <dbReference type="ARBA" id="ARBA00004571"/>
    </source>
</evidence>
<dbReference type="AlphaFoldDB" id="A0A2T4JEB1"/>
<evidence type="ECO:0000256" key="6">
    <source>
        <dbReference type="ARBA" id="ARBA00023077"/>
    </source>
</evidence>
<keyword evidence="4 10" id="KW-0812">Transmembrane</keyword>
<gene>
    <name evidence="14" type="ORF">C5F46_13130</name>
</gene>
<evidence type="ECO:0000256" key="9">
    <source>
        <dbReference type="ARBA" id="ARBA00023237"/>
    </source>
</evidence>
<evidence type="ECO:0000256" key="8">
    <source>
        <dbReference type="ARBA" id="ARBA00023170"/>
    </source>
</evidence>
<dbReference type="InterPro" id="IPR012910">
    <property type="entry name" value="Plug_dom"/>
</dbReference>
<evidence type="ECO:0000256" key="10">
    <source>
        <dbReference type="PROSITE-ProRule" id="PRU01360"/>
    </source>
</evidence>
<dbReference type="InterPro" id="IPR037066">
    <property type="entry name" value="Plug_dom_sf"/>
</dbReference>
<dbReference type="InterPro" id="IPR000531">
    <property type="entry name" value="Beta-barrel_TonB"/>
</dbReference>
<feature type="domain" description="TonB-dependent receptor-like beta-barrel" evidence="12">
    <location>
        <begin position="50"/>
        <end position="469"/>
    </location>
</feature>
<name>A0A2T4JEB1_9RHOB</name>